<organism evidence="2 3">
    <name type="scientific">Karstenula rhodostoma CBS 690.94</name>
    <dbReference type="NCBI Taxonomy" id="1392251"/>
    <lineage>
        <taxon>Eukaryota</taxon>
        <taxon>Fungi</taxon>
        <taxon>Dikarya</taxon>
        <taxon>Ascomycota</taxon>
        <taxon>Pezizomycotina</taxon>
        <taxon>Dothideomycetes</taxon>
        <taxon>Pleosporomycetidae</taxon>
        <taxon>Pleosporales</taxon>
        <taxon>Massarineae</taxon>
        <taxon>Didymosphaeriaceae</taxon>
        <taxon>Karstenula</taxon>
    </lineage>
</organism>
<dbReference type="Proteomes" id="UP000799764">
    <property type="component" value="Unassembled WGS sequence"/>
</dbReference>
<dbReference type="EMBL" id="MU001498">
    <property type="protein sequence ID" value="KAF2446498.1"/>
    <property type="molecule type" value="Genomic_DNA"/>
</dbReference>
<proteinExistence type="predicted"/>
<feature type="coiled-coil region" evidence="1">
    <location>
        <begin position="341"/>
        <end position="396"/>
    </location>
</feature>
<evidence type="ECO:0000313" key="3">
    <source>
        <dbReference type="Proteomes" id="UP000799764"/>
    </source>
</evidence>
<sequence length="439" mass="49089">MEQAARRQSRKPQSLADLFAFRSVRQHKLRELEPYTLEYLENHLTMFDTPRLSPLLDAIRHIMDKSGLSKGPSKPNPSAYLERMFPYFDEVDLVEDDMLNDNSVEAMDKHFYKIPFATDTTDNERIYACVETKQYENMLELVMYSVEGGRYPLGCIKDFIDAGRVGLDPWLPVAAIKNKAQLNVILKTALIYKGAVGGHKYEFGISFGQDLVRVCRLLPHVPHASDLGASTGDHTTSATAPRASALSVSQQSLLAPAASSGSVHFSSQGGTRNLMQNSRSWNFPSSFTRVLKPAGPVSFEVPVPATRGLAIRSSRARSSSLVDSKSTISSTPLAPNFIDDMKAAQMDEQNGEKKLRSLQKRVRHLDDEINIAERRFVRLKREKAEHEASIQHIEGEVASAREIQRNGAVSVTPNTARFLKRFAGFIPDSERPQPCRRLE</sequence>
<keyword evidence="3" id="KW-1185">Reference proteome</keyword>
<reference evidence="2" key="1">
    <citation type="journal article" date="2020" name="Stud. Mycol.">
        <title>101 Dothideomycetes genomes: a test case for predicting lifestyles and emergence of pathogens.</title>
        <authorList>
            <person name="Haridas S."/>
            <person name="Albert R."/>
            <person name="Binder M."/>
            <person name="Bloem J."/>
            <person name="Labutti K."/>
            <person name="Salamov A."/>
            <person name="Andreopoulos B."/>
            <person name="Baker S."/>
            <person name="Barry K."/>
            <person name="Bills G."/>
            <person name="Bluhm B."/>
            <person name="Cannon C."/>
            <person name="Castanera R."/>
            <person name="Culley D."/>
            <person name="Daum C."/>
            <person name="Ezra D."/>
            <person name="Gonzalez J."/>
            <person name="Henrissat B."/>
            <person name="Kuo A."/>
            <person name="Liang C."/>
            <person name="Lipzen A."/>
            <person name="Lutzoni F."/>
            <person name="Magnuson J."/>
            <person name="Mondo S."/>
            <person name="Nolan M."/>
            <person name="Ohm R."/>
            <person name="Pangilinan J."/>
            <person name="Park H.-J."/>
            <person name="Ramirez L."/>
            <person name="Alfaro M."/>
            <person name="Sun H."/>
            <person name="Tritt A."/>
            <person name="Yoshinaga Y."/>
            <person name="Zwiers L.-H."/>
            <person name="Turgeon B."/>
            <person name="Goodwin S."/>
            <person name="Spatafora J."/>
            <person name="Crous P."/>
            <person name="Grigoriev I."/>
        </authorList>
    </citation>
    <scope>NUCLEOTIDE SEQUENCE</scope>
    <source>
        <strain evidence="2">CBS 690.94</strain>
    </source>
</reference>
<name>A0A9P4UEI9_9PLEO</name>
<gene>
    <name evidence="2" type="ORF">P171DRAFT_483836</name>
</gene>
<dbReference type="OrthoDB" id="10629589at2759"/>
<comment type="caution">
    <text evidence="2">The sequence shown here is derived from an EMBL/GenBank/DDBJ whole genome shotgun (WGS) entry which is preliminary data.</text>
</comment>
<evidence type="ECO:0000256" key="1">
    <source>
        <dbReference type="SAM" id="Coils"/>
    </source>
</evidence>
<keyword evidence="1" id="KW-0175">Coiled coil</keyword>
<evidence type="ECO:0000313" key="2">
    <source>
        <dbReference type="EMBL" id="KAF2446498.1"/>
    </source>
</evidence>
<protein>
    <submittedName>
        <fullName evidence="2">Uncharacterized protein</fullName>
    </submittedName>
</protein>
<accession>A0A9P4UEI9</accession>
<dbReference type="AlphaFoldDB" id="A0A9P4UEI9"/>